<keyword evidence="2" id="KW-1185">Reference proteome</keyword>
<evidence type="ECO:0000313" key="2">
    <source>
        <dbReference type="Proteomes" id="UP000199403"/>
    </source>
</evidence>
<gene>
    <name evidence="1" type="ORF">SAMN05192553_101479</name>
</gene>
<dbReference type="Proteomes" id="UP000199403">
    <property type="component" value="Unassembled WGS sequence"/>
</dbReference>
<proteinExistence type="predicted"/>
<protein>
    <submittedName>
        <fullName evidence="1">Uncharacterized protein</fullName>
    </submittedName>
</protein>
<name>A0A1H6U5N4_9BACT</name>
<sequence>MCVSILLNEIVMKLSAKYLLIIFAFLVLSHQGAGVSVEVDGAVGFRTAQMVAFFQELFAGFAQDVSKHAMDLPHTRIFDN</sequence>
<organism evidence="1 2">
    <name type="scientific">Cyclobacterium xiamenense</name>
    <dbReference type="NCBI Taxonomy" id="1297121"/>
    <lineage>
        <taxon>Bacteria</taxon>
        <taxon>Pseudomonadati</taxon>
        <taxon>Bacteroidota</taxon>
        <taxon>Cytophagia</taxon>
        <taxon>Cytophagales</taxon>
        <taxon>Cyclobacteriaceae</taxon>
        <taxon>Cyclobacterium</taxon>
    </lineage>
</organism>
<dbReference type="AlphaFoldDB" id="A0A1H6U5N4"/>
<accession>A0A1H6U5N4</accession>
<evidence type="ECO:0000313" key="1">
    <source>
        <dbReference type="EMBL" id="SEI83670.1"/>
    </source>
</evidence>
<dbReference type="EMBL" id="FNZH01000001">
    <property type="protein sequence ID" value="SEI83670.1"/>
    <property type="molecule type" value="Genomic_DNA"/>
</dbReference>
<reference evidence="2" key="1">
    <citation type="submission" date="2016-10" db="EMBL/GenBank/DDBJ databases">
        <authorList>
            <person name="Varghese N."/>
            <person name="Submissions S."/>
        </authorList>
    </citation>
    <scope>NUCLEOTIDE SEQUENCE [LARGE SCALE GENOMIC DNA]</scope>
    <source>
        <strain evidence="2">IBRC-M 10761</strain>
    </source>
</reference>